<dbReference type="EMBL" id="FNAI01000018">
    <property type="protein sequence ID" value="SDF44106.1"/>
    <property type="molecule type" value="Genomic_DNA"/>
</dbReference>
<protein>
    <submittedName>
        <fullName evidence="2">Cupin domain-containing protein</fullName>
    </submittedName>
</protein>
<reference evidence="2 3" key="1">
    <citation type="submission" date="2016-10" db="EMBL/GenBank/DDBJ databases">
        <authorList>
            <person name="de Groot N.N."/>
        </authorList>
    </citation>
    <scope>NUCLEOTIDE SEQUENCE [LARGE SCALE GENOMIC DNA]</scope>
    <source>
        <strain evidence="2 3">47C3B</strain>
    </source>
</reference>
<dbReference type="STRING" id="1391627.SAMN05216464_11825"/>
<evidence type="ECO:0000313" key="3">
    <source>
        <dbReference type="Proteomes" id="UP000199072"/>
    </source>
</evidence>
<dbReference type="InterPro" id="IPR011051">
    <property type="entry name" value="RmlC_Cupin_sf"/>
</dbReference>
<evidence type="ECO:0000313" key="2">
    <source>
        <dbReference type="EMBL" id="SDF44106.1"/>
    </source>
</evidence>
<feature type="domain" description="Cupin type-2" evidence="1">
    <location>
        <begin position="143"/>
        <end position="191"/>
    </location>
</feature>
<accession>A0A1G7L425</accession>
<organism evidence="2 3">
    <name type="scientific">Mucilaginibacter pineti</name>
    <dbReference type="NCBI Taxonomy" id="1391627"/>
    <lineage>
        <taxon>Bacteria</taxon>
        <taxon>Pseudomonadati</taxon>
        <taxon>Bacteroidota</taxon>
        <taxon>Sphingobacteriia</taxon>
        <taxon>Sphingobacteriales</taxon>
        <taxon>Sphingobacteriaceae</taxon>
        <taxon>Mucilaginibacter</taxon>
    </lineage>
</organism>
<dbReference type="InterPro" id="IPR013096">
    <property type="entry name" value="Cupin_2"/>
</dbReference>
<name>A0A1G7L425_9SPHI</name>
<gene>
    <name evidence="2" type="ORF">SAMN05216464_11825</name>
</gene>
<evidence type="ECO:0000259" key="1">
    <source>
        <dbReference type="Pfam" id="PF07883"/>
    </source>
</evidence>
<dbReference type="Gene3D" id="2.60.120.10">
    <property type="entry name" value="Jelly Rolls"/>
    <property type="match status" value="1"/>
</dbReference>
<keyword evidence="3" id="KW-1185">Reference proteome</keyword>
<proteinExistence type="predicted"/>
<dbReference type="AlphaFoldDB" id="A0A1G7L425"/>
<dbReference type="Pfam" id="PF07883">
    <property type="entry name" value="Cupin_2"/>
    <property type="match status" value="1"/>
</dbReference>
<sequence>MSRINQNMMNAKKYIETGNLEQYCLEFFNTVMQQEIATLSLTNPEIKQELNEIEVALEQFAENQAIKPKDSLKEKIFASLGFLSEERLDIDNLPLTHKHSDYAAWLKVVEHLLPAEPFDDFFMNELRQDNGVAQMLIITRMDVPEETHEDIAESFFILKGQCSCTVGEDVFILNEGDYLDIPLCKEHDVKILSPYVIAIVQHQSA</sequence>
<dbReference type="SUPFAM" id="SSF51182">
    <property type="entry name" value="RmlC-like cupins"/>
    <property type="match status" value="1"/>
</dbReference>
<dbReference type="InterPro" id="IPR014710">
    <property type="entry name" value="RmlC-like_jellyroll"/>
</dbReference>
<dbReference type="Proteomes" id="UP000199072">
    <property type="component" value="Unassembled WGS sequence"/>
</dbReference>